<comment type="caution">
    <text evidence="1">The sequence shown here is derived from an EMBL/GenBank/DDBJ whole genome shotgun (WGS) entry which is preliminary data.</text>
</comment>
<accession>A0AC61S2G3</accession>
<proteinExistence type="predicted"/>
<evidence type="ECO:0000313" key="2">
    <source>
        <dbReference type="Proteomes" id="UP000304953"/>
    </source>
</evidence>
<protein>
    <submittedName>
        <fullName evidence="1">MATE family efflux transporter</fullName>
    </submittedName>
</protein>
<organism evidence="1 2">
    <name type="scientific">Petralouisia muris</name>
    <dbReference type="NCBI Taxonomy" id="3032872"/>
    <lineage>
        <taxon>Bacteria</taxon>
        <taxon>Bacillati</taxon>
        <taxon>Bacillota</taxon>
        <taxon>Clostridia</taxon>
        <taxon>Lachnospirales</taxon>
        <taxon>Lachnospiraceae</taxon>
        <taxon>Petralouisia</taxon>
    </lineage>
</organism>
<reference evidence="1" key="1">
    <citation type="submission" date="2019-04" db="EMBL/GenBank/DDBJ databases">
        <title>Microbes associate with the intestines of laboratory mice.</title>
        <authorList>
            <person name="Navarre W."/>
            <person name="Wong E."/>
            <person name="Huang K."/>
            <person name="Tropini C."/>
            <person name="Ng K."/>
            <person name="Yu B."/>
        </authorList>
    </citation>
    <scope>NUCLEOTIDE SEQUENCE</scope>
    <source>
        <strain evidence="1">NM01_1-7b</strain>
    </source>
</reference>
<name>A0AC61S2G3_9FIRM</name>
<evidence type="ECO:0000313" key="1">
    <source>
        <dbReference type="EMBL" id="TGY98306.1"/>
    </source>
</evidence>
<gene>
    <name evidence="1" type="ORF">E5329_00550</name>
</gene>
<keyword evidence="2" id="KW-1185">Reference proteome</keyword>
<sequence length="453" mass="49314">MKTESRRFYRALASLVIPITVQNFITSAVNSADVFMLGYVGQTELSAVSLANQFQFLLSGVFFGISSGVTMLASQYWGKKDTNSIQAVMGIAMKIAAVITAVLAIGAVAAPKALMGIYTNDETLISIGAGYLKVIGVSYVCMSFSQVYLCALRSMERARLSTVISTTALLMNIALNAVFIFGIGGAPKLGVLGVAIGTVTARVLELLLCLLDALRGKVFRIDPRIMFGSHRLLFQDFVKYAVPALINDCAWTVAFSMYSAIMGRLNADVVAASSVASTVRNLCTILCFALGAGASVLLGIEIGEGKLELAKRDARRSCYVTLAIGVLTGIFLLLIRPGVFYFFHLSDRATGYLNHMLLISSYYVVGQAMNTLLIAGIFRAGGDSKFGMICDIVDMWFVSVPLGILAAFVLKLPPMAVYFVLCLDEFWKIPVVYRHYKSFRWLKDITREYDGQQ</sequence>
<dbReference type="Proteomes" id="UP000304953">
    <property type="component" value="Unassembled WGS sequence"/>
</dbReference>
<dbReference type="EMBL" id="SRYA01000001">
    <property type="protein sequence ID" value="TGY98306.1"/>
    <property type="molecule type" value="Genomic_DNA"/>
</dbReference>